<evidence type="ECO:0000256" key="1">
    <source>
        <dbReference type="ARBA" id="ARBA00008455"/>
    </source>
</evidence>
<evidence type="ECO:0000313" key="7">
    <source>
        <dbReference type="Proteomes" id="UP001054252"/>
    </source>
</evidence>
<name>A0AAV5L3P3_9ROSI</name>
<feature type="domain" description="Peptidase C1A papain C-terminal" evidence="5">
    <location>
        <begin position="29"/>
        <end position="64"/>
    </location>
</feature>
<dbReference type="AlphaFoldDB" id="A0AAV5L3P3"/>
<evidence type="ECO:0000313" key="6">
    <source>
        <dbReference type="EMBL" id="GKV31571.1"/>
    </source>
</evidence>
<dbReference type="Gene3D" id="3.90.70.10">
    <property type="entry name" value="Cysteine proteinases"/>
    <property type="match status" value="1"/>
</dbReference>
<dbReference type="InterPro" id="IPR000169">
    <property type="entry name" value="Pept_cys_AS"/>
</dbReference>
<dbReference type="PROSITE" id="PS00139">
    <property type="entry name" value="THIOL_PROTEASE_CYS"/>
    <property type="match status" value="1"/>
</dbReference>
<dbReference type="GO" id="GO:0006508">
    <property type="term" value="P:proteolysis"/>
    <property type="evidence" value="ECO:0007669"/>
    <property type="project" value="UniProtKB-KW"/>
</dbReference>
<dbReference type="InterPro" id="IPR038765">
    <property type="entry name" value="Papain-like_cys_pep_sf"/>
</dbReference>
<dbReference type="InterPro" id="IPR013128">
    <property type="entry name" value="Peptidase_C1A"/>
</dbReference>
<sequence>MYLGLKPELAGRRGSSDTREFTYGDVVDLPRSVDWRKKGGVTRVKNQGSCGSCWAFSTVAAVGGNRPDCHRKLDGAVGARAYRL</sequence>
<comment type="similarity">
    <text evidence="1">Belongs to the peptidase C1 family.</text>
</comment>
<evidence type="ECO:0000256" key="2">
    <source>
        <dbReference type="ARBA" id="ARBA00022670"/>
    </source>
</evidence>
<keyword evidence="3" id="KW-0378">Hydrolase</keyword>
<proteinExistence type="inferred from homology"/>
<accession>A0AAV5L3P3</accession>
<gene>
    <name evidence="6" type="ORF">SLEP1_g40249</name>
</gene>
<protein>
    <recommendedName>
        <fullName evidence="5">Peptidase C1A papain C-terminal domain-containing protein</fullName>
    </recommendedName>
</protein>
<organism evidence="6 7">
    <name type="scientific">Rubroshorea leprosula</name>
    <dbReference type="NCBI Taxonomy" id="152421"/>
    <lineage>
        <taxon>Eukaryota</taxon>
        <taxon>Viridiplantae</taxon>
        <taxon>Streptophyta</taxon>
        <taxon>Embryophyta</taxon>
        <taxon>Tracheophyta</taxon>
        <taxon>Spermatophyta</taxon>
        <taxon>Magnoliopsida</taxon>
        <taxon>eudicotyledons</taxon>
        <taxon>Gunneridae</taxon>
        <taxon>Pentapetalae</taxon>
        <taxon>rosids</taxon>
        <taxon>malvids</taxon>
        <taxon>Malvales</taxon>
        <taxon>Dipterocarpaceae</taxon>
        <taxon>Rubroshorea</taxon>
    </lineage>
</organism>
<dbReference type="Pfam" id="PF00112">
    <property type="entry name" value="Peptidase_C1"/>
    <property type="match status" value="1"/>
</dbReference>
<evidence type="ECO:0000256" key="4">
    <source>
        <dbReference type="ARBA" id="ARBA00022807"/>
    </source>
</evidence>
<dbReference type="Proteomes" id="UP001054252">
    <property type="component" value="Unassembled WGS sequence"/>
</dbReference>
<evidence type="ECO:0000256" key="3">
    <source>
        <dbReference type="ARBA" id="ARBA00022801"/>
    </source>
</evidence>
<keyword evidence="2" id="KW-0645">Protease</keyword>
<reference evidence="6 7" key="1">
    <citation type="journal article" date="2021" name="Commun. Biol.">
        <title>The genome of Shorea leprosula (Dipterocarpaceae) highlights the ecological relevance of drought in aseasonal tropical rainforests.</title>
        <authorList>
            <person name="Ng K.K.S."/>
            <person name="Kobayashi M.J."/>
            <person name="Fawcett J.A."/>
            <person name="Hatakeyama M."/>
            <person name="Paape T."/>
            <person name="Ng C.H."/>
            <person name="Ang C.C."/>
            <person name="Tnah L.H."/>
            <person name="Lee C.T."/>
            <person name="Nishiyama T."/>
            <person name="Sese J."/>
            <person name="O'Brien M.J."/>
            <person name="Copetti D."/>
            <person name="Mohd Noor M.I."/>
            <person name="Ong R.C."/>
            <person name="Putra M."/>
            <person name="Sireger I.Z."/>
            <person name="Indrioko S."/>
            <person name="Kosugi Y."/>
            <person name="Izuno A."/>
            <person name="Isagi Y."/>
            <person name="Lee S.L."/>
            <person name="Shimizu K.K."/>
        </authorList>
    </citation>
    <scope>NUCLEOTIDE SEQUENCE [LARGE SCALE GENOMIC DNA]</scope>
    <source>
        <strain evidence="6">214</strain>
    </source>
</reference>
<dbReference type="SUPFAM" id="SSF54001">
    <property type="entry name" value="Cysteine proteinases"/>
    <property type="match status" value="1"/>
</dbReference>
<keyword evidence="4" id="KW-0788">Thiol protease</keyword>
<evidence type="ECO:0000259" key="5">
    <source>
        <dbReference type="Pfam" id="PF00112"/>
    </source>
</evidence>
<comment type="caution">
    <text evidence="6">The sequence shown here is derived from an EMBL/GenBank/DDBJ whole genome shotgun (WGS) entry which is preliminary data.</text>
</comment>
<dbReference type="GO" id="GO:0008234">
    <property type="term" value="F:cysteine-type peptidase activity"/>
    <property type="evidence" value="ECO:0007669"/>
    <property type="project" value="UniProtKB-KW"/>
</dbReference>
<dbReference type="PANTHER" id="PTHR12411">
    <property type="entry name" value="CYSTEINE PROTEASE FAMILY C1-RELATED"/>
    <property type="match status" value="1"/>
</dbReference>
<dbReference type="EMBL" id="BPVZ01000092">
    <property type="protein sequence ID" value="GKV31571.1"/>
    <property type="molecule type" value="Genomic_DNA"/>
</dbReference>
<keyword evidence="7" id="KW-1185">Reference proteome</keyword>
<dbReference type="InterPro" id="IPR000668">
    <property type="entry name" value="Peptidase_C1A_C"/>
</dbReference>